<dbReference type="Gene3D" id="3.40.50.720">
    <property type="entry name" value="NAD(P)-binding Rossmann-like Domain"/>
    <property type="match status" value="1"/>
</dbReference>
<dbReference type="InterPro" id="IPR036291">
    <property type="entry name" value="NAD(P)-bd_dom_sf"/>
</dbReference>
<evidence type="ECO:0000256" key="5">
    <source>
        <dbReference type="ARBA" id="ARBA00023244"/>
    </source>
</evidence>
<dbReference type="NCBIfam" id="TIGR01470">
    <property type="entry name" value="cysG_Nterm"/>
    <property type="match status" value="1"/>
</dbReference>
<dbReference type="SUPFAM" id="SSF75615">
    <property type="entry name" value="Siroheme synthase middle domains-like"/>
    <property type="match status" value="1"/>
</dbReference>
<dbReference type="AlphaFoldDB" id="A0A382IW93"/>
<dbReference type="UniPathway" id="UPA00262">
    <property type="reaction ID" value="UER00222"/>
</dbReference>
<dbReference type="InterPro" id="IPR028281">
    <property type="entry name" value="Sirohaem_synthase_central"/>
</dbReference>
<dbReference type="GO" id="GO:0043115">
    <property type="term" value="F:precorrin-2 dehydrogenase activity"/>
    <property type="evidence" value="ECO:0007669"/>
    <property type="project" value="UniProtKB-EC"/>
</dbReference>
<organism evidence="8">
    <name type="scientific">marine metagenome</name>
    <dbReference type="NCBI Taxonomy" id="408172"/>
    <lineage>
        <taxon>unclassified sequences</taxon>
        <taxon>metagenomes</taxon>
        <taxon>ecological metagenomes</taxon>
    </lineage>
</organism>
<dbReference type="SUPFAM" id="SSF51735">
    <property type="entry name" value="NAD(P)-binding Rossmann-fold domains"/>
    <property type="match status" value="1"/>
</dbReference>
<dbReference type="Gene3D" id="3.30.160.110">
    <property type="entry name" value="Siroheme synthase, domain 2"/>
    <property type="match status" value="1"/>
</dbReference>
<feature type="domain" description="Siroheme synthase central" evidence="7">
    <location>
        <begin position="120"/>
        <end position="142"/>
    </location>
</feature>
<accession>A0A382IW93</accession>
<dbReference type="EC" id="1.3.1.76" evidence="2"/>
<dbReference type="PANTHER" id="PTHR35330">
    <property type="entry name" value="SIROHEME BIOSYNTHESIS PROTEIN MET8"/>
    <property type="match status" value="1"/>
</dbReference>
<dbReference type="Pfam" id="PF14824">
    <property type="entry name" value="Sirohm_synth_M"/>
    <property type="match status" value="1"/>
</dbReference>
<evidence type="ECO:0000259" key="7">
    <source>
        <dbReference type="Pfam" id="PF14824"/>
    </source>
</evidence>
<evidence type="ECO:0000256" key="3">
    <source>
        <dbReference type="ARBA" id="ARBA00023002"/>
    </source>
</evidence>
<name>A0A382IW93_9ZZZZ</name>
<dbReference type="Pfam" id="PF13241">
    <property type="entry name" value="NAD_binding_7"/>
    <property type="match status" value="1"/>
</dbReference>
<dbReference type="GO" id="GO:0019354">
    <property type="term" value="P:siroheme biosynthetic process"/>
    <property type="evidence" value="ECO:0007669"/>
    <property type="project" value="UniProtKB-UniPathway"/>
</dbReference>
<gene>
    <name evidence="8" type="ORF">METZ01_LOCUS255695</name>
</gene>
<evidence type="ECO:0000256" key="1">
    <source>
        <dbReference type="ARBA" id="ARBA00005010"/>
    </source>
</evidence>
<dbReference type="PANTHER" id="PTHR35330:SF1">
    <property type="entry name" value="SIROHEME BIOSYNTHESIS PROTEIN MET8"/>
    <property type="match status" value="1"/>
</dbReference>
<keyword evidence="4" id="KW-0520">NAD</keyword>
<dbReference type="GO" id="GO:0004325">
    <property type="term" value="F:ferrochelatase activity"/>
    <property type="evidence" value="ECO:0007669"/>
    <property type="project" value="InterPro"/>
</dbReference>
<evidence type="ECO:0000256" key="4">
    <source>
        <dbReference type="ARBA" id="ARBA00023027"/>
    </source>
</evidence>
<keyword evidence="5" id="KW-0627">Porphyrin biosynthesis</keyword>
<comment type="pathway">
    <text evidence="1">Porphyrin-containing compound metabolism; siroheme biosynthesis; sirohydrochlorin from precorrin-2: step 1/1.</text>
</comment>
<dbReference type="InterPro" id="IPR028161">
    <property type="entry name" value="Met8-like"/>
</dbReference>
<evidence type="ECO:0000256" key="6">
    <source>
        <dbReference type="ARBA" id="ARBA00047561"/>
    </source>
</evidence>
<keyword evidence="3" id="KW-0560">Oxidoreductase</keyword>
<sequence length="212" mass="23350">MTSYYPAFLDITNRLCIVVGGGKVAEAKILQLLEYKCLISVISPRITPCILSWVENGRISWESRPYESGDIANAFLVIAATDSAKVNIIISKEADLHKVLLNTVDNPILSNFIAPAIVRRGPVTLAISTNGTSPALARKFRECLSESPLLEYADLAPLLSQVRKQVRSNGWKVSPDIWQKLITPELLSMIKSGREKEAKANLLKNLSQESTS</sequence>
<reference evidence="8" key="1">
    <citation type="submission" date="2018-05" db="EMBL/GenBank/DDBJ databases">
        <authorList>
            <person name="Lanie J.A."/>
            <person name="Ng W.-L."/>
            <person name="Kazmierczak K.M."/>
            <person name="Andrzejewski T.M."/>
            <person name="Davidsen T.M."/>
            <person name="Wayne K.J."/>
            <person name="Tettelin H."/>
            <person name="Glass J.I."/>
            <person name="Rusch D."/>
            <person name="Podicherti R."/>
            <person name="Tsui H.-C.T."/>
            <person name="Winkler M.E."/>
        </authorList>
    </citation>
    <scope>NUCLEOTIDE SEQUENCE</scope>
</reference>
<proteinExistence type="predicted"/>
<protein>
    <recommendedName>
        <fullName evidence="2">precorrin-2 dehydrogenase</fullName>
        <ecNumber evidence="2">1.3.1.76</ecNumber>
    </recommendedName>
</protein>
<dbReference type="EMBL" id="UINC01069455">
    <property type="protein sequence ID" value="SVC02841.1"/>
    <property type="molecule type" value="Genomic_DNA"/>
</dbReference>
<comment type="catalytic activity">
    <reaction evidence="6">
        <text>precorrin-2 + NAD(+) = sirohydrochlorin + NADH + 2 H(+)</text>
        <dbReference type="Rhea" id="RHEA:15613"/>
        <dbReference type="ChEBI" id="CHEBI:15378"/>
        <dbReference type="ChEBI" id="CHEBI:57540"/>
        <dbReference type="ChEBI" id="CHEBI:57945"/>
        <dbReference type="ChEBI" id="CHEBI:58351"/>
        <dbReference type="ChEBI" id="CHEBI:58827"/>
        <dbReference type="EC" id="1.3.1.76"/>
    </reaction>
</comment>
<dbReference type="InterPro" id="IPR006367">
    <property type="entry name" value="Sirohaem_synthase_N"/>
</dbReference>
<evidence type="ECO:0000313" key="8">
    <source>
        <dbReference type="EMBL" id="SVC02841.1"/>
    </source>
</evidence>
<evidence type="ECO:0000256" key="2">
    <source>
        <dbReference type="ARBA" id="ARBA00012400"/>
    </source>
</evidence>